<dbReference type="AlphaFoldDB" id="M2MW33"/>
<protein>
    <recommendedName>
        <fullName evidence="3">Zn(2)-C6 fungal-type domain-containing protein</fullName>
    </recommendedName>
</protein>
<dbReference type="HOGENOM" id="CLU_005936_0_0_1"/>
<dbReference type="KEGG" id="bcom:BAUCODRAFT_29620"/>
<dbReference type="InterPro" id="IPR052973">
    <property type="entry name" value="Fungal_sec-metab_reg_TF"/>
</dbReference>
<dbReference type="PANTHER" id="PTHR35392">
    <property type="entry name" value="ZN(II)2CYS6 TRANSCRIPTION FACTOR (EUROFUNG)-RELATED-RELATED"/>
    <property type="match status" value="1"/>
</dbReference>
<dbReference type="Proteomes" id="UP000011761">
    <property type="component" value="Unassembled WGS sequence"/>
</dbReference>
<gene>
    <name evidence="1" type="ORF">BAUCODRAFT_29620</name>
</gene>
<organism evidence="1 2">
    <name type="scientific">Baudoinia panamericana (strain UAMH 10762)</name>
    <name type="common">Angels' share fungus</name>
    <name type="synonym">Baudoinia compniacensis (strain UAMH 10762)</name>
    <dbReference type="NCBI Taxonomy" id="717646"/>
    <lineage>
        <taxon>Eukaryota</taxon>
        <taxon>Fungi</taxon>
        <taxon>Dikarya</taxon>
        <taxon>Ascomycota</taxon>
        <taxon>Pezizomycotina</taxon>
        <taxon>Dothideomycetes</taxon>
        <taxon>Dothideomycetidae</taxon>
        <taxon>Mycosphaerellales</taxon>
        <taxon>Teratosphaeriaceae</taxon>
        <taxon>Baudoinia</taxon>
    </lineage>
</organism>
<dbReference type="OrthoDB" id="5417895at2759"/>
<evidence type="ECO:0000313" key="1">
    <source>
        <dbReference type="EMBL" id="EMD01187.1"/>
    </source>
</evidence>
<dbReference type="PANTHER" id="PTHR35392:SF2">
    <property type="entry name" value="ZN(II)2CYS6 TRANSCRIPTION FACTOR (EUROFUNG)"/>
    <property type="match status" value="1"/>
</dbReference>
<proteinExistence type="predicted"/>
<reference evidence="1 2" key="1">
    <citation type="journal article" date="2012" name="PLoS Pathog.">
        <title>Diverse lifestyles and strategies of plant pathogenesis encoded in the genomes of eighteen Dothideomycetes fungi.</title>
        <authorList>
            <person name="Ohm R.A."/>
            <person name="Feau N."/>
            <person name="Henrissat B."/>
            <person name="Schoch C.L."/>
            <person name="Horwitz B.A."/>
            <person name="Barry K.W."/>
            <person name="Condon B.J."/>
            <person name="Copeland A.C."/>
            <person name="Dhillon B."/>
            <person name="Glaser F."/>
            <person name="Hesse C.N."/>
            <person name="Kosti I."/>
            <person name="LaButti K."/>
            <person name="Lindquist E.A."/>
            <person name="Lucas S."/>
            <person name="Salamov A.A."/>
            <person name="Bradshaw R.E."/>
            <person name="Ciuffetti L."/>
            <person name="Hamelin R.C."/>
            <person name="Kema G.H.J."/>
            <person name="Lawrence C."/>
            <person name="Scott J.A."/>
            <person name="Spatafora J.W."/>
            <person name="Turgeon B.G."/>
            <person name="de Wit P.J.G.M."/>
            <person name="Zhong S."/>
            <person name="Goodwin S.B."/>
            <person name="Grigoriev I.V."/>
        </authorList>
    </citation>
    <scope>NUCLEOTIDE SEQUENCE [LARGE SCALE GENOMIC DNA]</scope>
    <source>
        <strain evidence="1 2">UAMH 10762</strain>
    </source>
</reference>
<dbReference type="OMA" id="SKFMRVT"/>
<evidence type="ECO:0008006" key="3">
    <source>
        <dbReference type="Google" id="ProtNLM"/>
    </source>
</evidence>
<dbReference type="RefSeq" id="XP_007672371.1">
    <property type="nucleotide sequence ID" value="XM_007674181.1"/>
</dbReference>
<evidence type="ECO:0000313" key="2">
    <source>
        <dbReference type="Proteomes" id="UP000011761"/>
    </source>
</evidence>
<keyword evidence="2" id="KW-1185">Reference proteome</keyword>
<dbReference type="GeneID" id="19110972"/>
<accession>M2MW33</accession>
<name>M2MW33_BAUPA</name>
<sequence length="744" mass="81817">MGRRPNQLVSDYFVRGKKLEDASNRYEHNCRKCGQLIEKGRIDALVGHLLRRCPNLAQADHAAILHHLHRDPSAPSKQKIGTTGPPASKASVFAPSVPFSVSFTDFAMTDEVKDAFPHLNQYSALNTLAEVSGQHLNYTAQLPLQAFEQRQADDAPTTAEQAFVLQLQNVAEPVATSCDLVEDARAGPATAISDATSARSAFYQSDSPAVGAQAGDTYIDPQLRHTDNQLLDFNSNDDLLAADDTMTWRPLSPKGHLVLDGSAAPEDKLSAGFGLLRKRHVPKARGHFTDSRRKEVQEVRKRGACIRCRMLKKPCSEGTPCNTCAHVQSARLWKGKCLRTKLADEMGLWSAKLFTLTARAEVSAAVRGLKKHAGYGQIEARFTTVSDLSMRLAIKQYSSVSYFDDTKALNVNLVGEEVLPTIWVVDETEGFAEKIGQYVARLAEADLIGCDTSALMKTTIRHAQSIISDEHANFVNDPNPKTSSGRSCYNLQSQLLRDTIELSAATILLSGASGSSLILRYEPVDASSDDPSRTALAPTDSLAIRPLRPGSRTHRLIEAQILAVVESRCAVLAKGIINELERRLMQRQQVSRFATFVSAIMLLASVERMTGLYRRFSTDGKDPTRPADPDWALYNHPGSMWPQGERFSELLTTLLRMRALLPPTARAGDGTLKFDMDHQNPAQSDGAWPHSEKDEQLKMAAAWLDDARLMVGGLEARRDAGIPGPEACPSDWDLRFLSRLLLPE</sequence>
<dbReference type="EMBL" id="KB445550">
    <property type="protein sequence ID" value="EMD01187.1"/>
    <property type="molecule type" value="Genomic_DNA"/>
</dbReference>
<dbReference type="eggNOG" id="ENOG502SJ77">
    <property type="taxonomic scope" value="Eukaryota"/>
</dbReference>